<protein>
    <recommendedName>
        <fullName evidence="4">DUF4332 domain-containing protein</fullName>
    </recommendedName>
</protein>
<keyword evidence="3" id="KW-1185">Reference proteome</keyword>
<dbReference type="EMBL" id="FQYR01000003">
    <property type="protein sequence ID" value="SHJ29820.1"/>
    <property type="molecule type" value="Genomic_DNA"/>
</dbReference>
<evidence type="ECO:0008006" key="4">
    <source>
        <dbReference type="Google" id="ProtNLM"/>
    </source>
</evidence>
<gene>
    <name evidence="2" type="ORF">SAMN02745181_1693</name>
</gene>
<keyword evidence="1" id="KW-1133">Transmembrane helix</keyword>
<keyword evidence="1" id="KW-0472">Membrane</keyword>
<organism evidence="2 3">
    <name type="scientific">Rubritalea squalenifaciens DSM 18772</name>
    <dbReference type="NCBI Taxonomy" id="1123071"/>
    <lineage>
        <taxon>Bacteria</taxon>
        <taxon>Pseudomonadati</taxon>
        <taxon>Verrucomicrobiota</taxon>
        <taxon>Verrucomicrobiia</taxon>
        <taxon>Verrucomicrobiales</taxon>
        <taxon>Rubritaleaceae</taxon>
        <taxon>Rubritalea</taxon>
    </lineage>
</organism>
<name>A0A1M6I610_9BACT</name>
<evidence type="ECO:0000256" key="1">
    <source>
        <dbReference type="SAM" id="Phobius"/>
    </source>
</evidence>
<accession>A0A1M6I610</accession>
<evidence type="ECO:0000313" key="3">
    <source>
        <dbReference type="Proteomes" id="UP000184510"/>
    </source>
</evidence>
<dbReference type="AlphaFoldDB" id="A0A1M6I610"/>
<feature type="transmembrane region" description="Helical" evidence="1">
    <location>
        <begin position="232"/>
        <end position="257"/>
    </location>
</feature>
<dbReference type="STRING" id="1123071.SAMN02745181_1693"/>
<dbReference type="RefSeq" id="WP_143183294.1">
    <property type="nucleotide sequence ID" value="NZ_FQYR01000003.1"/>
</dbReference>
<feature type="transmembrane region" description="Helical" evidence="1">
    <location>
        <begin position="263"/>
        <end position="283"/>
    </location>
</feature>
<proteinExistence type="predicted"/>
<evidence type="ECO:0000313" key="2">
    <source>
        <dbReference type="EMBL" id="SHJ29820.1"/>
    </source>
</evidence>
<keyword evidence="1" id="KW-0812">Transmembrane</keyword>
<reference evidence="2 3" key="1">
    <citation type="submission" date="2016-11" db="EMBL/GenBank/DDBJ databases">
        <authorList>
            <person name="Jaros S."/>
            <person name="Januszkiewicz K."/>
            <person name="Wedrychowicz H."/>
        </authorList>
    </citation>
    <scope>NUCLEOTIDE SEQUENCE [LARGE SCALE GENOMIC DNA]</scope>
    <source>
        <strain evidence="2 3">DSM 18772</strain>
    </source>
</reference>
<dbReference type="InParanoid" id="A0A1M6I610"/>
<dbReference type="Proteomes" id="UP000184510">
    <property type="component" value="Unassembled WGS sequence"/>
</dbReference>
<dbReference type="OrthoDB" id="195184at2"/>
<sequence>MKKFSDIQDITPEELELLEAAGYTELNALQGISIGDFEKEITRANDMLNIASETPTREKLAAWYAIAEVELPEAPQKPAYGSPPEPQAKVPEFGEAVETPVAVSISQEFIEAKQIDLSGLPTVGDSLGMSSGLNPVKERGVQKQEADAPIAQYRVQATSESKTDHEKVIKQLEKDKVLSMDEFRVKGGKVAPLERASGTDITKTTLEETNRGIDPKSRRYIRGVLHREPAKVTLASIALLFSQLLVILSVLPLPLIFIDRDKYIWAAFCPLLAIVALFVWFFVARKAQCPVCRQHQYVPKACLKHNKAHRLPLIGHMASTAIHVLMFKWFRCIFCGTSIRLKE</sequence>